<reference evidence="1" key="2">
    <citation type="submission" date="2017-11" db="EMBL/GenBank/DDBJ databases">
        <title>Coralsnake Venomics: Analyses of Venom Gland Transcriptomes and Proteomes of Six Brazilian Taxa.</title>
        <authorList>
            <person name="Aird S.D."/>
            <person name="Jorge da Silva N."/>
            <person name="Qiu L."/>
            <person name="Villar-Briones A."/>
            <person name="Aparecida-Saddi V."/>
            <person name="Campos-Telles M.P."/>
            <person name="Grau M."/>
            <person name="Mikheyev A.S."/>
        </authorList>
    </citation>
    <scope>NUCLEOTIDE SEQUENCE</scope>
    <source>
        <tissue evidence="1">Venom_gland</tissue>
    </source>
</reference>
<dbReference type="AlphaFoldDB" id="A0A2D4M1I1"/>
<proteinExistence type="predicted"/>
<organism evidence="1">
    <name type="scientific">Micrurus spixii</name>
    <name type="common">Amazon coral snake</name>
    <dbReference type="NCBI Taxonomy" id="129469"/>
    <lineage>
        <taxon>Eukaryota</taxon>
        <taxon>Metazoa</taxon>
        <taxon>Chordata</taxon>
        <taxon>Craniata</taxon>
        <taxon>Vertebrata</taxon>
        <taxon>Euteleostomi</taxon>
        <taxon>Lepidosauria</taxon>
        <taxon>Squamata</taxon>
        <taxon>Bifurcata</taxon>
        <taxon>Unidentata</taxon>
        <taxon>Episquamata</taxon>
        <taxon>Toxicofera</taxon>
        <taxon>Serpentes</taxon>
        <taxon>Colubroidea</taxon>
        <taxon>Elapidae</taxon>
        <taxon>Elapinae</taxon>
        <taxon>Micrurus</taxon>
    </lineage>
</organism>
<name>A0A2D4M1I1_9SAUR</name>
<sequence>MVFTLAVNKIQMKFLIHPIILCWNKRDQVFTSCVTSFQVFKECGHITQSSFFKAKNTQVLQYLYYQVSSPLIIVVLLTQSNFSGVFLEGSIQKLPCGEMGNK</sequence>
<reference evidence="1" key="1">
    <citation type="submission" date="2017-07" db="EMBL/GenBank/DDBJ databases">
        <authorList>
            <person name="Mikheyev A."/>
            <person name="Grau M."/>
        </authorList>
    </citation>
    <scope>NUCLEOTIDE SEQUENCE</scope>
    <source>
        <tissue evidence="1">Venom_gland</tissue>
    </source>
</reference>
<dbReference type="EMBL" id="IACM01069601">
    <property type="protein sequence ID" value="LAB26929.1"/>
    <property type="molecule type" value="Transcribed_RNA"/>
</dbReference>
<protein>
    <submittedName>
        <fullName evidence="1">Uncharacterized protein</fullName>
    </submittedName>
</protein>
<evidence type="ECO:0000313" key="1">
    <source>
        <dbReference type="EMBL" id="LAB26929.1"/>
    </source>
</evidence>
<accession>A0A2D4M1I1</accession>